<evidence type="ECO:0000313" key="4">
    <source>
        <dbReference type="EMBL" id="MEQ2309818.1"/>
    </source>
</evidence>
<keyword evidence="1" id="KW-0489">Methyltransferase</keyword>
<accession>A0ABV0ZU73</accession>
<keyword evidence="5" id="KW-1185">Reference proteome</keyword>
<evidence type="ECO:0000256" key="2">
    <source>
        <dbReference type="ARBA" id="ARBA00022691"/>
    </source>
</evidence>
<feature type="region of interest" description="Disordered" evidence="3">
    <location>
        <begin position="34"/>
        <end position="62"/>
    </location>
</feature>
<comment type="caution">
    <text evidence="4">The sequence shown here is derived from an EMBL/GenBank/DDBJ whole genome shotgun (WGS) entry which is preliminary data.</text>
</comment>
<keyword evidence="1" id="KW-0808">Transferase</keyword>
<dbReference type="PANTHER" id="PTHR14614">
    <property type="entry name" value="HEPATOCELLULAR CARCINOMA-ASSOCIATED ANTIGEN"/>
    <property type="match status" value="1"/>
</dbReference>
<dbReference type="InterPro" id="IPR029063">
    <property type="entry name" value="SAM-dependent_MTases_sf"/>
</dbReference>
<dbReference type="PANTHER" id="PTHR14614:SF13">
    <property type="entry name" value="PROTEIN-LYSINE METHYLTRANSFERASE METTL21C"/>
    <property type="match status" value="1"/>
</dbReference>
<reference evidence="4 5" key="1">
    <citation type="submission" date="2021-06" db="EMBL/GenBank/DDBJ databases">
        <authorList>
            <person name="Palmer J.M."/>
        </authorList>
    </citation>
    <scope>NUCLEOTIDE SEQUENCE [LARGE SCALE GENOMIC DNA]</scope>
    <source>
        <strain evidence="4 5">AS_MEX2019</strain>
        <tissue evidence="4">Muscle</tissue>
    </source>
</reference>
<sequence length="603" mass="67890">MEISAHFGKVSSIGSKLTGLQMETMCSPFVEEASCVSIEEEDEEEEDEAKENEEEDKDYSQKEDLAVGNKQELMAWAPHFYSRVSNEVYNYVGHEIVIEEGLDSYAGMIWPAALALCHYLDTHRDQLNLVGKAILEIGAGTGLLSVVAALLGGWVTATDLPEVLNNTRVNLCRNTRGRCRHTPQVAPLSWGYDLEHTYPSSVYRYDYVLAADVVYHHDFLDELLATMKHFCKPGTTLIWANKVRFESDLVFTENFKKAFHTRVLAEEGDVKIYMAMSREGDDEVDQGLEIQDLLGEEDGRTGEEESTDDKLSCAFQAVGSNILEDEREEEVEEEELGSDEEEEEMLTSKDDETDEQKETVPSNGNISEHENSNQTVVRRNWVPSIICRNDKDIYHYVGQDIVIYESFDSYGAVLWPAALALCSFLDNNRHTVDLQGKEVLELGAGTGLVAIVASLLGASVTATDLPELLGNLQANLMRNTRGRCRHTPHVAPLSWGYDLEHTYPSSVYRYDYVLAADVVYLHDFLDELLATMKHFCKPGTTLIWANKVRFESDLVFTENFEKTFDTSLLAEEGEMKIYMATSRFGDGGDRDRLSRPTGCRLKT</sequence>
<feature type="region of interest" description="Disordered" evidence="3">
    <location>
        <begin position="322"/>
        <end position="372"/>
    </location>
</feature>
<name>A0ABV0ZU73_9TELE</name>
<dbReference type="CDD" id="cd02440">
    <property type="entry name" value="AdoMet_MTases"/>
    <property type="match status" value="2"/>
</dbReference>
<dbReference type="EMBL" id="JAHRIP010075323">
    <property type="protein sequence ID" value="MEQ2309818.1"/>
    <property type="molecule type" value="Genomic_DNA"/>
</dbReference>
<proteinExistence type="predicted"/>
<dbReference type="SUPFAM" id="SSF53335">
    <property type="entry name" value="S-adenosyl-L-methionine-dependent methyltransferases"/>
    <property type="match status" value="2"/>
</dbReference>
<keyword evidence="2" id="KW-0949">S-adenosyl-L-methionine</keyword>
<evidence type="ECO:0000313" key="5">
    <source>
        <dbReference type="Proteomes" id="UP001469553"/>
    </source>
</evidence>
<dbReference type="Proteomes" id="UP001469553">
    <property type="component" value="Unassembled WGS sequence"/>
</dbReference>
<dbReference type="InterPro" id="IPR019410">
    <property type="entry name" value="Methyltransf_16"/>
</dbReference>
<feature type="compositionally biased region" description="Acidic residues" evidence="3">
    <location>
        <begin position="38"/>
        <end position="57"/>
    </location>
</feature>
<feature type="compositionally biased region" description="Acidic residues" evidence="3">
    <location>
        <begin position="323"/>
        <end position="355"/>
    </location>
</feature>
<protein>
    <submittedName>
        <fullName evidence="4">Uncharacterized protein</fullName>
    </submittedName>
</protein>
<gene>
    <name evidence="4" type="ORF">AMECASPLE_002424</name>
</gene>
<evidence type="ECO:0000256" key="1">
    <source>
        <dbReference type="ARBA" id="ARBA00022603"/>
    </source>
</evidence>
<evidence type="ECO:0000256" key="3">
    <source>
        <dbReference type="SAM" id="MobiDB-lite"/>
    </source>
</evidence>
<dbReference type="Pfam" id="PF10294">
    <property type="entry name" value="Methyltransf_16"/>
    <property type="match status" value="2"/>
</dbReference>
<feature type="compositionally biased region" description="Polar residues" evidence="3">
    <location>
        <begin position="359"/>
        <end position="372"/>
    </location>
</feature>
<organism evidence="4 5">
    <name type="scientific">Ameca splendens</name>
    <dbReference type="NCBI Taxonomy" id="208324"/>
    <lineage>
        <taxon>Eukaryota</taxon>
        <taxon>Metazoa</taxon>
        <taxon>Chordata</taxon>
        <taxon>Craniata</taxon>
        <taxon>Vertebrata</taxon>
        <taxon>Euteleostomi</taxon>
        <taxon>Actinopterygii</taxon>
        <taxon>Neopterygii</taxon>
        <taxon>Teleostei</taxon>
        <taxon>Neoteleostei</taxon>
        <taxon>Acanthomorphata</taxon>
        <taxon>Ovalentaria</taxon>
        <taxon>Atherinomorphae</taxon>
        <taxon>Cyprinodontiformes</taxon>
        <taxon>Goodeidae</taxon>
        <taxon>Ameca</taxon>
    </lineage>
</organism>
<dbReference type="Gene3D" id="3.40.50.150">
    <property type="entry name" value="Vaccinia Virus protein VP39"/>
    <property type="match status" value="2"/>
</dbReference>